<dbReference type="InterPro" id="IPR012340">
    <property type="entry name" value="NA-bd_OB-fold"/>
</dbReference>
<dbReference type="AlphaFoldDB" id="A0A1S6QFW7"/>
<dbReference type="SUPFAM" id="SSF50249">
    <property type="entry name" value="Nucleic acid-binding proteins"/>
    <property type="match status" value="1"/>
</dbReference>
<dbReference type="Pfam" id="PF00575">
    <property type="entry name" value="S1"/>
    <property type="match status" value="1"/>
</dbReference>
<sequence>MKPKVGMRIPVKVTGIQPYGAFVDIMGEYRGLIHISECKEGYVSDINELFTIGDVVTATIIDIDEYSGRISLSTRVNTVDFGVLDDRGRPAKRTQNYWTNYHINRGFSSIEANRNSWLSEAEKNFQ</sequence>
<protein>
    <submittedName>
        <fullName evidence="2">General stress protein</fullName>
    </submittedName>
</protein>
<dbReference type="InterPro" id="IPR050437">
    <property type="entry name" value="Ribos_protein_bS1-like"/>
</dbReference>
<keyword evidence="3" id="KW-1185">Reference proteome</keyword>
<dbReference type="Proteomes" id="UP000030361">
    <property type="component" value="Chromosome"/>
</dbReference>
<dbReference type="PANTHER" id="PTHR10724">
    <property type="entry name" value="30S RIBOSOMAL PROTEIN S1"/>
    <property type="match status" value="1"/>
</dbReference>
<feature type="domain" description="S1 motif" evidence="1">
    <location>
        <begin position="6"/>
        <end position="75"/>
    </location>
</feature>
<dbReference type="EMBL" id="CP018906">
    <property type="protein sequence ID" value="AQW20502.1"/>
    <property type="molecule type" value="Genomic_DNA"/>
</dbReference>
<gene>
    <name evidence="2" type="ORF">PL11_000405</name>
</gene>
<proteinExistence type="predicted"/>
<dbReference type="Gene3D" id="2.40.50.140">
    <property type="entry name" value="Nucleic acid-binding proteins"/>
    <property type="match status" value="1"/>
</dbReference>
<dbReference type="NCBIfam" id="NF040579">
    <property type="entry name" value="S1_dom_CvfD"/>
    <property type="match status" value="1"/>
</dbReference>
<dbReference type="PROSITE" id="PS50126">
    <property type="entry name" value="S1"/>
    <property type="match status" value="1"/>
</dbReference>
<dbReference type="eggNOG" id="COG1098">
    <property type="taxonomic scope" value="Bacteria"/>
</dbReference>
<dbReference type="GO" id="GO:0003729">
    <property type="term" value="F:mRNA binding"/>
    <property type="evidence" value="ECO:0007669"/>
    <property type="project" value="TreeGrafter"/>
</dbReference>
<dbReference type="GO" id="GO:0003735">
    <property type="term" value="F:structural constituent of ribosome"/>
    <property type="evidence" value="ECO:0007669"/>
    <property type="project" value="TreeGrafter"/>
</dbReference>
<evidence type="ECO:0000259" key="1">
    <source>
        <dbReference type="PROSITE" id="PS50126"/>
    </source>
</evidence>
<dbReference type="GO" id="GO:0006412">
    <property type="term" value="P:translation"/>
    <property type="evidence" value="ECO:0007669"/>
    <property type="project" value="TreeGrafter"/>
</dbReference>
<dbReference type="RefSeq" id="WP_035168433.1">
    <property type="nucleotide sequence ID" value="NZ_CP018906.1"/>
</dbReference>
<name>A0A1S6QFW7_9LACO</name>
<accession>A0A1S6QFW7</accession>
<reference evidence="2 3" key="1">
    <citation type="journal article" date="2015" name="Genome Announc.">
        <title>Genome Sequence of Lactobacillus curieae CCTCC M 2011381T, a Novel Producer of Gamma-aminobutyric Acid.</title>
        <authorList>
            <person name="Wang Y."/>
            <person name="Wang Y."/>
            <person name="Lang C."/>
            <person name="Wei D."/>
            <person name="Xu P."/>
            <person name="Xie J."/>
        </authorList>
    </citation>
    <scope>NUCLEOTIDE SEQUENCE [LARGE SCALE GENOMIC DNA]</scope>
    <source>
        <strain evidence="2 3">CCTCC M 2011381</strain>
    </source>
</reference>
<dbReference type="OrthoDB" id="9810507at2"/>
<organism evidence="2 3">
    <name type="scientific">Lentilactobacillus curieae</name>
    <dbReference type="NCBI Taxonomy" id="1138822"/>
    <lineage>
        <taxon>Bacteria</taxon>
        <taxon>Bacillati</taxon>
        <taxon>Bacillota</taxon>
        <taxon>Bacilli</taxon>
        <taxon>Lactobacillales</taxon>
        <taxon>Lactobacillaceae</taxon>
        <taxon>Lentilactobacillus</taxon>
    </lineage>
</organism>
<dbReference type="KEGG" id="lcu:PL11_000405"/>
<evidence type="ECO:0000313" key="3">
    <source>
        <dbReference type="Proteomes" id="UP000030361"/>
    </source>
</evidence>
<dbReference type="SMART" id="SM00316">
    <property type="entry name" value="S1"/>
    <property type="match status" value="1"/>
</dbReference>
<dbReference type="InterPro" id="IPR003029">
    <property type="entry name" value="S1_domain"/>
</dbReference>
<evidence type="ECO:0000313" key="2">
    <source>
        <dbReference type="EMBL" id="AQW20502.1"/>
    </source>
</evidence>